<proteinExistence type="inferred from homology"/>
<evidence type="ECO:0000256" key="5">
    <source>
        <dbReference type="ARBA" id="ARBA00022840"/>
    </source>
</evidence>
<dbReference type="GO" id="GO:0032543">
    <property type="term" value="P:mitochondrial translation"/>
    <property type="evidence" value="ECO:0007669"/>
    <property type="project" value="TreeGrafter"/>
</dbReference>
<gene>
    <name evidence="9" type="primary">SYLM</name>
    <name evidence="9" type="ORF">TR121575</name>
</gene>
<dbReference type="SUPFAM" id="SSF47323">
    <property type="entry name" value="Anticodon-binding domain of a subclass of class I aminoacyl-tRNA synthetases"/>
    <property type="match status" value="1"/>
</dbReference>
<dbReference type="InterPro" id="IPR009080">
    <property type="entry name" value="tRNAsynth_Ia_anticodon-bd"/>
</dbReference>
<dbReference type="PANTHER" id="PTHR43740">
    <property type="entry name" value="LEUCYL-TRNA SYNTHETASE"/>
    <property type="match status" value="1"/>
</dbReference>
<evidence type="ECO:0000256" key="3">
    <source>
        <dbReference type="ARBA" id="ARBA00022598"/>
    </source>
</evidence>
<comment type="similarity">
    <text evidence="1">Belongs to the class-I aminoacyl-tRNA synthetase family.</text>
</comment>
<feature type="region of interest" description="Disordered" evidence="8">
    <location>
        <begin position="208"/>
        <end position="231"/>
    </location>
</feature>
<dbReference type="GO" id="GO:0006429">
    <property type="term" value="P:leucyl-tRNA aminoacylation"/>
    <property type="evidence" value="ECO:0007669"/>
    <property type="project" value="InterPro"/>
</dbReference>
<dbReference type="GO" id="GO:0005524">
    <property type="term" value="F:ATP binding"/>
    <property type="evidence" value="ECO:0007669"/>
    <property type="project" value="UniProtKB-KW"/>
</dbReference>
<dbReference type="EC" id="6.1.1.4" evidence="2"/>
<dbReference type="GO" id="GO:0005739">
    <property type="term" value="C:mitochondrion"/>
    <property type="evidence" value="ECO:0007669"/>
    <property type="project" value="TreeGrafter"/>
</dbReference>
<dbReference type="InterPro" id="IPR002302">
    <property type="entry name" value="Leu-tRNA-ligase"/>
</dbReference>
<keyword evidence="5" id="KW-0067">ATP-binding</keyword>
<dbReference type="Gene3D" id="1.10.730.10">
    <property type="entry name" value="Isoleucyl-tRNA Synthetase, Domain 1"/>
    <property type="match status" value="1"/>
</dbReference>
<organism evidence="9">
    <name type="scientific">Schistocephalus solidus</name>
    <name type="common">Tapeworm</name>
    <dbReference type="NCBI Taxonomy" id="70667"/>
    <lineage>
        <taxon>Eukaryota</taxon>
        <taxon>Metazoa</taxon>
        <taxon>Spiralia</taxon>
        <taxon>Lophotrochozoa</taxon>
        <taxon>Platyhelminthes</taxon>
        <taxon>Cestoda</taxon>
        <taxon>Eucestoda</taxon>
        <taxon>Diphyllobothriidea</taxon>
        <taxon>Diphyllobothriidae</taxon>
        <taxon>Schistocephalus</taxon>
    </lineage>
</organism>
<evidence type="ECO:0000256" key="7">
    <source>
        <dbReference type="ARBA" id="ARBA00023146"/>
    </source>
</evidence>
<reference evidence="9" key="1">
    <citation type="submission" date="2016-01" db="EMBL/GenBank/DDBJ databases">
        <title>Reference transcriptome for the parasite Schistocephalus solidus: insights into the molecular evolution of parasitism.</title>
        <authorList>
            <person name="Hebert F.O."/>
            <person name="Grambauer S."/>
            <person name="Barber I."/>
            <person name="Landry C.R."/>
            <person name="Aubin-Horth N."/>
        </authorList>
    </citation>
    <scope>NUCLEOTIDE SEQUENCE</scope>
</reference>
<keyword evidence="6" id="KW-0648">Protein biosynthesis</keyword>
<dbReference type="EMBL" id="GEEE01000110">
    <property type="protein sequence ID" value="JAP63115.1"/>
    <property type="molecule type" value="Transcribed_RNA"/>
</dbReference>
<name>A0A0V0JBQ1_SCHSO</name>
<protein>
    <recommendedName>
        <fullName evidence="2">leucine--tRNA ligase</fullName>
        <ecNumber evidence="2">6.1.1.4</ecNumber>
    </recommendedName>
</protein>
<dbReference type="PANTHER" id="PTHR43740:SF2">
    <property type="entry name" value="LEUCINE--TRNA LIGASE, MITOCHONDRIAL"/>
    <property type="match status" value="1"/>
</dbReference>
<evidence type="ECO:0000256" key="6">
    <source>
        <dbReference type="ARBA" id="ARBA00022917"/>
    </source>
</evidence>
<dbReference type="GO" id="GO:0004823">
    <property type="term" value="F:leucine-tRNA ligase activity"/>
    <property type="evidence" value="ECO:0007669"/>
    <property type="project" value="UniProtKB-EC"/>
</dbReference>
<evidence type="ECO:0000256" key="2">
    <source>
        <dbReference type="ARBA" id="ARBA00013164"/>
    </source>
</evidence>
<dbReference type="AlphaFoldDB" id="A0A0V0JBQ1"/>
<evidence type="ECO:0000313" key="9">
    <source>
        <dbReference type="EMBL" id="JAP63115.1"/>
    </source>
</evidence>
<evidence type="ECO:0000256" key="4">
    <source>
        <dbReference type="ARBA" id="ARBA00022741"/>
    </source>
</evidence>
<accession>A0A0V0JBQ1</accession>
<sequence>MSKSKLNGVEPAAVVARHGLELTRLTMLASVGPHSAREWNESEILMGVKHWQSRMWRLVMELSDFAKTAPGVGGGRSVSWPSADQTGDHLRRNRLFVREYARVVNQVIHHYSKSFVLSSVIANLQKLTSLLLKVSSSSKVAGPTSALYLRALADLLVMLYPLSPAFACELWEGYRMALSLAPPLLEAALRRHSAWPYDLQKDLFDQPFPEAAPVDDDEVDRKLGVSPSSEA</sequence>
<keyword evidence="7" id="KW-0030">Aminoacyl-tRNA synthetase</keyword>
<keyword evidence="3 9" id="KW-0436">Ligase</keyword>
<keyword evidence="4" id="KW-0547">Nucleotide-binding</keyword>
<evidence type="ECO:0000256" key="8">
    <source>
        <dbReference type="SAM" id="MobiDB-lite"/>
    </source>
</evidence>
<evidence type="ECO:0000256" key="1">
    <source>
        <dbReference type="ARBA" id="ARBA00005594"/>
    </source>
</evidence>